<dbReference type="Proteomes" id="UP001430990">
    <property type="component" value="Chromosome"/>
</dbReference>
<name>A0ABY3QWV2_9BRAD</name>
<reference evidence="1" key="1">
    <citation type="submission" date="2021-11" db="EMBL/GenBank/DDBJ databases">
        <title>Australian commercial rhizobial inoculants.</title>
        <authorList>
            <person name="Kohlmeier M.G."/>
            <person name="O'Hara G.W."/>
            <person name="Colombi E."/>
            <person name="Ramsay J.P."/>
            <person name="Terpolilli J."/>
        </authorList>
    </citation>
    <scope>NUCLEOTIDE SEQUENCE</scope>
    <source>
        <strain evidence="1">CC829</strain>
    </source>
</reference>
<evidence type="ECO:0008006" key="3">
    <source>
        <dbReference type="Google" id="ProtNLM"/>
    </source>
</evidence>
<gene>
    <name evidence="1" type="ORF">BjapCC829_19090</name>
</gene>
<keyword evidence="2" id="KW-1185">Reference proteome</keyword>
<proteinExistence type="predicted"/>
<dbReference type="EMBL" id="CP088100">
    <property type="protein sequence ID" value="UFW90520.1"/>
    <property type="molecule type" value="Genomic_DNA"/>
</dbReference>
<evidence type="ECO:0000313" key="2">
    <source>
        <dbReference type="Proteomes" id="UP001430990"/>
    </source>
</evidence>
<dbReference type="RefSeq" id="WP_231144716.1">
    <property type="nucleotide sequence ID" value="NZ_CP088100.1"/>
</dbReference>
<protein>
    <recommendedName>
        <fullName evidence="3">Calcineurin-like phosphoesterase domain-containing protein</fullName>
    </recommendedName>
</protein>
<organism evidence="1 2">
    <name type="scientific">Bradyrhizobium barranii</name>
    <dbReference type="NCBI Taxonomy" id="2992140"/>
    <lineage>
        <taxon>Bacteria</taxon>
        <taxon>Pseudomonadati</taxon>
        <taxon>Pseudomonadota</taxon>
        <taxon>Alphaproteobacteria</taxon>
        <taxon>Hyphomicrobiales</taxon>
        <taxon>Nitrobacteraceae</taxon>
        <taxon>Bradyrhizobium</taxon>
    </lineage>
</organism>
<accession>A0ABY3QWV2</accession>
<sequence>MTALMGPQQIGKENTLRAADTWIFGHTHEYFDQMFGMTRVVSNSKAYGPWLPKQRAWDNPNFDPSFVIEI</sequence>
<evidence type="ECO:0000313" key="1">
    <source>
        <dbReference type="EMBL" id="UFW90520.1"/>
    </source>
</evidence>